<dbReference type="Gene3D" id="3.30.160.60">
    <property type="entry name" value="Classic Zinc Finger"/>
    <property type="match status" value="4"/>
</dbReference>
<evidence type="ECO:0000313" key="11">
    <source>
        <dbReference type="RefSeq" id="XP_013177416.1"/>
    </source>
</evidence>
<dbReference type="PROSITE" id="PS50157">
    <property type="entry name" value="ZINC_FINGER_C2H2_2"/>
    <property type="match status" value="4"/>
</dbReference>
<evidence type="ECO:0000256" key="3">
    <source>
        <dbReference type="ARBA" id="ARBA00022737"/>
    </source>
</evidence>
<name>A0AAJ7EHC4_PAPXU</name>
<evidence type="ECO:0000256" key="7">
    <source>
        <dbReference type="ARBA" id="ARBA00023163"/>
    </source>
</evidence>
<dbReference type="PANTHER" id="PTHR47772:SF4">
    <property type="entry name" value="ZFP64 ZINC FINGER PROTEIN"/>
    <property type="match status" value="1"/>
</dbReference>
<reference evidence="11" key="1">
    <citation type="submission" date="2025-08" db="UniProtKB">
        <authorList>
            <consortium name="RefSeq"/>
        </authorList>
    </citation>
    <scope>IDENTIFICATION</scope>
</reference>
<dbReference type="PROSITE" id="PS00028">
    <property type="entry name" value="ZINC_FINGER_C2H2_1"/>
    <property type="match status" value="4"/>
</dbReference>
<dbReference type="SMART" id="SM00355">
    <property type="entry name" value="ZnF_C2H2"/>
    <property type="match status" value="11"/>
</dbReference>
<comment type="subcellular location">
    <subcellularLocation>
        <location evidence="1">Nucleus</location>
    </subcellularLocation>
</comment>
<dbReference type="InterPro" id="IPR050636">
    <property type="entry name" value="C2H2-ZF_domain-containing"/>
</dbReference>
<dbReference type="InterPro" id="IPR036236">
    <property type="entry name" value="Znf_C2H2_sf"/>
</dbReference>
<dbReference type="RefSeq" id="XP_013177416.1">
    <property type="nucleotide sequence ID" value="XM_013321962.1"/>
</dbReference>
<keyword evidence="3" id="KW-0677">Repeat</keyword>
<accession>A0AAJ7EHC4</accession>
<dbReference type="AlphaFoldDB" id="A0AAJ7EHC4"/>
<keyword evidence="8" id="KW-0539">Nucleus</keyword>
<proteinExistence type="predicted"/>
<dbReference type="PANTHER" id="PTHR47772">
    <property type="entry name" value="ZINC FINGER PROTEIN 200"/>
    <property type="match status" value="1"/>
</dbReference>
<dbReference type="Pfam" id="PF25412">
    <property type="entry name" value="zf-C2H2_ZNF592"/>
    <property type="match status" value="1"/>
</dbReference>
<evidence type="ECO:0000256" key="4">
    <source>
        <dbReference type="ARBA" id="ARBA00022771"/>
    </source>
</evidence>
<dbReference type="GO" id="GO:0008270">
    <property type="term" value="F:zinc ion binding"/>
    <property type="evidence" value="ECO:0007669"/>
    <property type="project" value="UniProtKB-KW"/>
</dbReference>
<feature type="domain" description="C2H2-type" evidence="10">
    <location>
        <begin position="174"/>
        <end position="201"/>
    </location>
</feature>
<evidence type="ECO:0000256" key="8">
    <source>
        <dbReference type="ARBA" id="ARBA00023242"/>
    </source>
</evidence>
<evidence type="ECO:0000259" key="10">
    <source>
        <dbReference type="PROSITE" id="PS50157"/>
    </source>
</evidence>
<evidence type="ECO:0000256" key="1">
    <source>
        <dbReference type="ARBA" id="ARBA00004123"/>
    </source>
</evidence>
<evidence type="ECO:0000256" key="5">
    <source>
        <dbReference type="ARBA" id="ARBA00022833"/>
    </source>
</evidence>
<dbReference type="SUPFAM" id="SSF57667">
    <property type="entry name" value="beta-beta-alpha zinc fingers"/>
    <property type="match status" value="3"/>
</dbReference>
<feature type="domain" description="C2H2-type" evidence="10">
    <location>
        <begin position="324"/>
        <end position="352"/>
    </location>
</feature>
<dbReference type="GeneID" id="106124930"/>
<dbReference type="Proteomes" id="UP000694872">
    <property type="component" value="Unplaced"/>
</dbReference>
<dbReference type="InterPro" id="IPR057356">
    <property type="entry name" value="Znf-C2H2_ZNF592"/>
</dbReference>
<sequence>MKDYHFIIYGSHYRIMANEYNNKTHIKTLLFTKAIPNYKIPVPLYGHKLYRCTDCEDRYIVESSYHYHVNRKSVKITYKCRHCGLIKIFYNRCNLLSHIRSHAFKTTTINIGDLNVEPLLPSSEVVPKNIQNQPQKTILRNYICFECKADDTKTGIAYKDRVAHYMHLSNAILYTCPICMFTLPTTCALKAHLRLHLKHPPFFCPECGITLQNKCVEYPYTHDCEGFKMMRATARISCSAKNCHVFHPNEYNEHMTSLHLKKMYKCPACAMCGYNEDEMQQHLKVHNYGLIPVILYECTECNGKLLVDTQVTKHLASHVNTFVYPCWSCGKIFNLPSNLISHHMCNHLKEINISHQLQEKYRNTYKSILSIRTPVCTKKKNSINSIILHEKDDNINLIKCHLCKKLMSQNWENIKTHYKRFHKNYKCVDIKVVLEKLDEDSIKVNSKKLECKNEKIVEVNEENIAHLSRNKSGKCSKISKNISNYLACKKCDYQCNDKESLEIHLREHKDPYMAYQCLECGQSFAVKPSFSTHLLLEHDISDVIDYISKKQCYNENALVAKHCRSDNNDENEPLKEHQCKICREQFDNADNLEKHFRVHGMAFLMKNTNKGNHT</sequence>
<gene>
    <name evidence="11" type="primary">LOC106124930</name>
</gene>
<feature type="domain" description="C2H2-type" evidence="10">
    <location>
        <begin position="577"/>
        <end position="599"/>
    </location>
</feature>
<keyword evidence="7" id="KW-0804">Transcription</keyword>
<evidence type="ECO:0000256" key="9">
    <source>
        <dbReference type="PROSITE-ProRule" id="PRU00042"/>
    </source>
</evidence>
<dbReference type="Pfam" id="PF00096">
    <property type="entry name" value="zf-C2H2"/>
    <property type="match status" value="1"/>
</dbReference>
<dbReference type="KEGG" id="pxu:106124930"/>
<evidence type="ECO:0000256" key="2">
    <source>
        <dbReference type="ARBA" id="ARBA00022723"/>
    </source>
</evidence>
<dbReference type="GO" id="GO:0005634">
    <property type="term" value="C:nucleus"/>
    <property type="evidence" value="ECO:0007669"/>
    <property type="project" value="UniProtKB-SubCell"/>
</dbReference>
<organism evidence="11">
    <name type="scientific">Papilio xuthus</name>
    <name type="common">Asian swallowtail butterfly</name>
    <dbReference type="NCBI Taxonomy" id="66420"/>
    <lineage>
        <taxon>Eukaryota</taxon>
        <taxon>Metazoa</taxon>
        <taxon>Ecdysozoa</taxon>
        <taxon>Arthropoda</taxon>
        <taxon>Hexapoda</taxon>
        <taxon>Insecta</taxon>
        <taxon>Pterygota</taxon>
        <taxon>Neoptera</taxon>
        <taxon>Endopterygota</taxon>
        <taxon>Lepidoptera</taxon>
        <taxon>Glossata</taxon>
        <taxon>Ditrysia</taxon>
        <taxon>Papilionoidea</taxon>
        <taxon>Papilionidae</taxon>
        <taxon>Papilioninae</taxon>
        <taxon>Papilio</taxon>
    </lineage>
</organism>
<keyword evidence="5" id="KW-0862">Zinc</keyword>
<protein>
    <submittedName>
        <fullName evidence="11">Zinc finger protein 687-like isoform X1</fullName>
    </submittedName>
</protein>
<keyword evidence="6" id="KW-0805">Transcription regulation</keyword>
<dbReference type="InterPro" id="IPR013087">
    <property type="entry name" value="Znf_C2H2_type"/>
</dbReference>
<feature type="domain" description="C2H2-type" evidence="10">
    <location>
        <begin position="515"/>
        <end position="538"/>
    </location>
</feature>
<evidence type="ECO:0000256" key="6">
    <source>
        <dbReference type="ARBA" id="ARBA00023015"/>
    </source>
</evidence>
<keyword evidence="2" id="KW-0479">Metal-binding</keyword>
<keyword evidence="4 9" id="KW-0863">Zinc-finger</keyword>